<organism evidence="1 3">
    <name type="scientific">Adineta steineri</name>
    <dbReference type="NCBI Taxonomy" id="433720"/>
    <lineage>
        <taxon>Eukaryota</taxon>
        <taxon>Metazoa</taxon>
        <taxon>Spiralia</taxon>
        <taxon>Gnathifera</taxon>
        <taxon>Rotifera</taxon>
        <taxon>Eurotatoria</taxon>
        <taxon>Bdelloidea</taxon>
        <taxon>Adinetida</taxon>
        <taxon>Adinetidae</taxon>
        <taxon>Adineta</taxon>
    </lineage>
</organism>
<dbReference type="Proteomes" id="UP000663845">
    <property type="component" value="Unassembled WGS sequence"/>
</dbReference>
<evidence type="ECO:0000313" key="1">
    <source>
        <dbReference type="EMBL" id="CAF1015709.1"/>
    </source>
</evidence>
<comment type="caution">
    <text evidence="1">The sequence shown here is derived from an EMBL/GenBank/DDBJ whole genome shotgun (WGS) entry which is preliminary data.</text>
</comment>
<evidence type="ECO:0000313" key="2">
    <source>
        <dbReference type="EMBL" id="CAF3544471.1"/>
    </source>
</evidence>
<dbReference type="Pfam" id="PF10184">
    <property type="entry name" value="DUF2358"/>
    <property type="match status" value="1"/>
</dbReference>
<dbReference type="AlphaFoldDB" id="A0A814HYK2"/>
<dbReference type="InterPro" id="IPR018790">
    <property type="entry name" value="DUF2358"/>
</dbReference>
<dbReference type="EMBL" id="CAJNOG010000153">
    <property type="protein sequence ID" value="CAF1015709.1"/>
    <property type="molecule type" value="Genomic_DNA"/>
</dbReference>
<dbReference type="Proteomes" id="UP000663844">
    <property type="component" value="Unassembled WGS sequence"/>
</dbReference>
<dbReference type="EMBL" id="CAJOAZ010000129">
    <property type="protein sequence ID" value="CAF3544471.1"/>
    <property type="molecule type" value="Genomic_DNA"/>
</dbReference>
<gene>
    <name evidence="1" type="ORF">JYZ213_LOCUS16780</name>
    <name evidence="2" type="ORF">OXD698_LOCUS3609</name>
</gene>
<evidence type="ECO:0000313" key="3">
    <source>
        <dbReference type="Proteomes" id="UP000663845"/>
    </source>
</evidence>
<dbReference type="PANTHER" id="PTHR31094:SF2">
    <property type="entry name" value="RIKEN CDNA 2310061I04 GENE"/>
    <property type="match status" value="1"/>
</dbReference>
<reference evidence="1" key="1">
    <citation type="submission" date="2021-02" db="EMBL/GenBank/DDBJ databases">
        <authorList>
            <person name="Nowell W R."/>
        </authorList>
    </citation>
    <scope>NUCLEOTIDE SEQUENCE</scope>
</reference>
<proteinExistence type="predicted"/>
<protein>
    <submittedName>
        <fullName evidence="1">Uncharacterized protein</fullName>
    </submittedName>
</protein>
<dbReference type="PANTHER" id="PTHR31094">
    <property type="entry name" value="RIKEN CDNA 2310061I04 GENE"/>
    <property type="match status" value="1"/>
</dbReference>
<accession>A0A814HYK2</accession>
<sequence>MSCLLLLSNRSYLKFPLYTIYRHLSTIERSNAEQSTIERSNAEQSTIIPSYHTYLGCNAIQRNESMFLKYNYQQKRSITLHVPPVDDKSASPKKYDARIPFQFPPGNPNDKPKLEHLRFIEDQLKQILPDFCKRMHPYALYTADIIFENYYDNPPKIMKGAGNYALALFWLRIKLNFKLMNVKVHLLKTTVDEESNCVKIRWRITGLSNQSFVGVLKGWRKPKDVAGNIRNYIEHIDGFSIFYVRGDGRIYKHRVDRVMVDEDKELAATTLTKKKLTEAAAPVSS</sequence>
<name>A0A814HYK2_9BILA</name>